<organism evidence="1 2">
    <name type="scientific">Linum trigynum</name>
    <dbReference type="NCBI Taxonomy" id="586398"/>
    <lineage>
        <taxon>Eukaryota</taxon>
        <taxon>Viridiplantae</taxon>
        <taxon>Streptophyta</taxon>
        <taxon>Embryophyta</taxon>
        <taxon>Tracheophyta</taxon>
        <taxon>Spermatophyta</taxon>
        <taxon>Magnoliopsida</taxon>
        <taxon>eudicotyledons</taxon>
        <taxon>Gunneridae</taxon>
        <taxon>Pentapetalae</taxon>
        <taxon>rosids</taxon>
        <taxon>fabids</taxon>
        <taxon>Malpighiales</taxon>
        <taxon>Linaceae</taxon>
        <taxon>Linum</taxon>
    </lineage>
</organism>
<dbReference type="EMBL" id="OZ034816">
    <property type="protein sequence ID" value="CAL1375534.1"/>
    <property type="molecule type" value="Genomic_DNA"/>
</dbReference>
<dbReference type="Proteomes" id="UP001497516">
    <property type="component" value="Chromosome 3"/>
</dbReference>
<evidence type="ECO:0008006" key="3">
    <source>
        <dbReference type="Google" id="ProtNLM"/>
    </source>
</evidence>
<evidence type="ECO:0000313" key="1">
    <source>
        <dbReference type="EMBL" id="CAL1375534.1"/>
    </source>
</evidence>
<dbReference type="InterPro" id="IPR040256">
    <property type="entry name" value="At4g02000-like"/>
</dbReference>
<dbReference type="PANTHER" id="PTHR31286">
    <property type="entry name" value="GLYCINE-RICH CELL WALL STRUCTURAL PROTEIN 1.8-LIKE"/>
    <property type="match status" value="1"/>
</dbReference>
<dbReference type="PANTHER" id="PTHR31286:SF178">
    <property type="entry name" value="DUF4283 DOMAIN-CONTAINING PROTEIN"/>
    <property type="match status" value="1"/>
</dbReference>
<name>A0AAV2DPS8_9ROSI</name>
<evidence type="ECO:0000313" key="2">
    <source>
        <dbReference type="Proteomes" id="UP001497516"/>
    </source>
</evidence>
<keyword evidence="2" id="KW-1185">Reference proteome</keyword>
<protein>
    <recommendedName>
        <fullName evidence="3">DUF4283 domain-containing protein</fullName>
    </recommendedName>
</protein>
<reference evidence="1 2" key="1">
    <citation type="submission" date="2024-04" db="EMBL/GenBank/DDBJ databases">
        <authorList>
            <person name="Fracassetti M."/>
        </authorList>
    </citation>
    <scope>NUCLEOTIDE SEQUENCE [LARGE SCALE GENOMIC DNA]</scope>
</reference>
<proteinExistence type="predicted"/>
<sequence length="301" mass="33041">MVEWDLLQIVFPDPATAARIRKSSPWIFEKFLIHVQAWEPPTRILAASLVKVPLMVQFWGIPYYCCTEKLGSMLGASLGPADPALVHRSTSSGGLYIRAKVTLDLLMPLPDEVSAAHENPSKGSFKSKLHYEALPQFSFLCGVVGHVSRLCPRKEELAGAPPRYGKHMVAREFGPRVNETTLARCRKRFVFTLAGNSSGPRSAASSHKPTAAPLLAAASGQDQGLSKGMTSHLCQLQISDVPFDEKSAQSASWDVSYDQEMIEASEPPSKKARLVTQEQDSSIFQHVRVEEAGPNPFQIDK</sequence>
<accession>A0AAV2DPS8</accession>
<dbReference type="AlphaFoldDB" id="A0AAV2DPS8"/>
<gene>
    <name evidence="1" type="ORF">LTRI10_LOCUS17325</name>
</gene>